<dbReference type="EMBL" id="MGFH01000234">
    <property type="protein sequence ID" value="OGM01537.1"/>
    <property type="molecule type" value="Genomic_DNA"/>
</dbReference>
<evidence type="ECO:0000313" key="3">
    <source>
        <dbReference type="EMBL" id="OGM01537.1"/>
    </source>
</evidence>
<dbReference type="SUPFAM" id="SSF51556">
    <property type="entry name" value="Metallo-dependent hydrolases"/>
    <property type="match status" value="1"/>
</dbReference>
<dbReference type="InterPro" id="IPR032466">
    <property type="entry name" value="Metal_Hydrolase"/>
</dbReference>
<dbReference type="InterPro" id="IPR017700">
    <property type="entry name" value="Aminohydrolase_SsnA"/>
</dbReference>
<evidence type="ECO:0000259" key="2">
    <source>
        <dbReference type="Pfam" id="PF01979"/>
    </source>
</evidence>
<comment type="caution">
    <text evidence="3">The sequence shown here is derived from an EMBL/GenBank/DDBJ whole genome shotgun (WGS) entry which is preliminary data.</text>
</comment>
<dbReference type="PANTHER" id="PTHR43794:SF11">
    <property type="entry name" value="AMIDOHYDROLASE-RELATED DOMAIN-CONTAINING PROTEIN"/>
    <property type="match status" value="1"/>
</dbReference>
<reference evidence="3 4" key="1">
    <citation type="journal article" date="2016" name="Nat. Commun.">
        <title>Thousands of microbial genomes shed light on interconnected biogeochemical processes in an aquifer system.</title>
        <authorList>
            <person name="Anantharaman K."/>
            <person name="Brown C.T."/>
            <person name="Hug L.A."/>
            <person name="Sharon I."/>
            <person name="Castelle C.J."/>
            <person name="Probst A.J."/>
            <person name="Thomas B.C."/>
            <person name="Singh A."/>
            <person name="Wilkins M.J."/>
            <person name="Karaoz U."/>
            <person name="Brodie E.L."/>
            <person name="Williams K.H."/>
            <person name="Hubbard S.S."/>
            <person name="Banfield J.F."/>
        </authorList>
    </citation>
    <scope>NUCLEOTIDE SEQUENCE [LARGE SCALE GENOMIC DNA]</scope>
</reference>
<dbReference type="Gene3D" id="2.30.40.10">
    <property type="entry name" value="Urease, subunit C, domain 1"/>
    <property type="match status" value="1"/>
</dbReference>
<feature type="domain" description="Amidohydrolase-related" evidence="2">
    <location>
        <begin position="56"/>
        <end position="412"/>
    </location>
</feature>
<sequence length="443" mass="48971">MSSILIKNGIIITLGDHNKILHGHALLIEGDKIKKIAPEAEFNGKYDTVVDARGKVVMPGFINAHMHFYSTLVCGLGKADPSKDFNEVLKNLWWRLDKKLVLDDCYYSALLPMIAAIKRGTTTLIDHHASPFAITGSLDVIAKAVKETGLRASLCYELSDRDGEKIAQEGIEENVNFIKRCNKEKDPQLSALFGLHASFTINDKTMHNAVKAAEGLNCGYHVHTAEAKSDQDYNIKHFGTRVVQRFQKFGILGPKTICAHCVHINEHEMDILKETDTVVVHNPQSNMNNAVGVADLIAMRKKGILVGLGTDAMTVNMLEEMRSAMWIRHLADKDPSCGFMEVTTLLPFNNPKIANRHFNGLGLGELKAGNAADVVCIDYNPFTPLDENNFLGHLCFGIGASSVDTTIASGKVLMQNKILKLDIDEEKIAHEAQKLAKALWDRF</sequence>
<dbReference type="Proteomes" id="UP000178735">
    <property type="component" value="Unassembled WGS sequence"/>
</dbReference>
<dbReference type="Gene3D" id="3.20.20.140">
    <property type="entry name" value="Metal-dependent hydrolases"/>
    <property type="match status" value="1"/>
</dbReference>
<evidence type="ECO:0000256" key="1">
    <source>
        <dbReference type="ARBA" id="ARBA00022801"/>
    </source>
</evidence>
<evidence type="ECO:0000313" key="4">
    <source>
        <dbReference type="Proteomes" id="UP000178735"/>
    </source>
</evidence>
<gene>
    <name evidence="3" type="ORF">A2008_00240</name>
</gene>
<accession>A0A1F7WG76</accession>
<dbReference type="InterPro" id="IPR006680">
    <property type="entry name" value="Amidohydro-rel"/>
</dbReference>
<dbReference type="NCBIfam" id="NF005540">
    <property type="entry name" value="PRK07203.1"/>
    <property type="match status" value="1"/>
</dbReference>
<dbReference type="NCBIfam" id="TIGR03314">
    <property type="entry name" value="Se_ssnA"/>
    <property type="match status" value="1"/>
</dbReference>
<dbReference type="AlphaFoldDB" id="A0A1F7WG76"/>
<dbReference type="SUPFAM" id="SSF51338">
    <property type="entry name" value="Composite domain of metallo-dependent hydrolases"/>
    <property type="match status" value="1"/>
</dbReference>
<dbReference type="Pfam" id="PF01979">
    <property type="entry name" value="Amidohydro_1"/>
    <property type="match status" value="1"/>
</dbReference>
<keyword evidence="1 3" id="KW-0378">Hydrolase</keyword>
<dbReference type="InterPro" id="IPR050287">
    <property type="entry name" value="MTA/SAH_deaminase"/>
</dbReference>
<dbReference type="GO" id="GO:0016810">
    <property type="term" value="F:hydrolase activity, acting on carbon-nitrogen (but not peptide) bonds"/>
    <property type="evidence" value="ECO:0007669"/>
    <property type="project" value="InterPro"/>
</dbReference>
<dbReference type="STRING" id="1817813.A2008_00240"/>
<protein>
    <submittedName>
        <fullName evidence="3">Chlorohydrolase</fullName>
    </submittedName>
</protein>
<proteinExistence type="predicted"/>
<name>A0A1F7WG76_9BACT</name>
<organism evidence="3 4">
    <name type="scientific">Candidatus Wallbacteria bacterium GWC2_49_35</name>
    <dbReference type="NCBI Taxonomy" id="1817813"/>
    <lineage>
        <taxon>Bacteria</taxon>
        <taxon>Candidatus Walliibacteriota</taxon>
    </lineage>
</organism>
<dbReference type="PANTHER" id="PTHR43794">
    <property type="entry name" value="AMINOHYDROLASE SSNA-RELATED"/>
    <property type="match status" value="1"/>
</dbReference>
<dbReference type="InterPro" id="IPR011059">
    <property type="entry name" value="Metal-dep_hydrolase_composite"/>
</dbReference>